<dbReference type="AlphaFoldDB" id="A0AAV4LY05"/>
<dbReference type="GeneID" id="94196534"/>
<accession>A0AAV4LY05</accession>
<reference evidence="2 3" key="1">
    <citation type="submission" date="2021-06" db="EMBL/GenBank/DDBJ databases">
        <title>Genome sequence of Babesia caballi.</title>
        <authorList>
            <person name="Yamagishi J."/>
            <person name="Kidaka T."/>
            <person name="Ochi A."/>
        </authorList>
    </citation>
    <scope>NUCLEOTIDE SEQUENCE [LARGE SCALE GENOMIC DNA]</scope>
    <source>
        <strain evidence="2">USDA-D6B2</strain>
    </source>
</reference>
<evidence type="ECO:0000313" key="2">
    <source>
        <dbReference type="EMBL" id="GIX65053.1"/>
    </source>
</evidence>
<keyword evidence="3" id="KW-1185">Reference proteome</keyword>
<feature type="compositionally biased region" description="Basic and acidic residues" evidence="1">
    <location>
        <begin position="71"/>
        <end position="81"/>
    </location>
</feature>
<organism evidence="2 3">
    <name type="scientific">Babesia caballi</name>
    <dbReference type="NCBI Taxonomy" id="5871"/>
    <lineage>
        <taxon>Eukaryota</taxon>
        <taxon>Sar</taxon>
        <taxon>Alveolata</taxon>
        <taxon>Apicomplexa</taxon>
        <taxon>Aconoidasida</taxon>
        <taxon>Piroplasmida</taxon>
        <taxon>Babesiidae</taxon>
        <taxon>Babesia</taxon>
    </lineage>
</organism>
<evidence type="ECO:0000313" key="3">
    <source>
        <dbReference type="Proteomes" id="UP001497744"/>
    </source>
</evidence>
<protein>
    <submittedName>
        <fullName evidence="2">Theoredoxin domain containing protein,putative</fullName>
    </submittedName>
</protein>
<dbReference type="RefSeq" id="XP_067717122.1">
    <property type="nucleotide sequence ID" value="XM_067861021.1"/>
</dbReference>
<sequence>MCLNPPAMKFPRSGRDLQLAIFYRTSTSCVVFKCNSSVNGQKLAERLREESTAFGVGAEGGEPKSAGEAFVADHETRDVRGETGVYGHKRGGPSPEEPHEPSCTARPPSPRSHNDSAQRLYQRCLDEYCELSEGFITPPSEVEAEAGVDAEAYHTPAGTDGGDSDETASFCSLELESPTLFDRFSATGVWLPDQASESCFDTPREEASAGFGGIDSESAFHRLAEVSLGTPQRDFSVERGPTCISGRVADVVQSEESTKASAEGTVCSTPERRFRRFIRREPSRDDIEADKAKVRERFEKIANYRTVKVTAGSKHVPDGKRALVRDRHPDTEDEIRLRSLLAESIAEQLEKDCSTAQVSDSELPKLDAVAYREAVEKLSFSRHFGNVQTEWAPALIDAAIIVSEVVSSKLGDEEAEVLTPLDHEIVLTEAVVEQPRDNGELTNTARSDSVRTMHVNVLEDVVEAEEHQPPDNIRRNSTARLSKAKTMLEAYDTEVMAEVVLVTTSFGGVKRQFFQSRLAQHLLDCKGIVYYVVDANRDFTRARELKDRVLFDQWSSEGLLKTEEKGDRSSVTLPQLLIDGVSIGCTRAAQDLEDDGDLDYMIARMVCPGCLSEKPQDALQCPHCNVVYRSLIPPEYVDGVDIQRMCQGVLFGADGTAIEV</sequence>
<proteinExistence type="predicted"/>
<dbReference type="EMBL" id="BPLF01000004">
    <property type="protein sequence ID" value="GIX65053.1"/>
    <property type="molecule type" value="Genomic_DNA"/>
</dbReference>
<name>A0AAV4LY05_BABCB</name>
<evidence type="ECO:0000256" key="1">
    <source>
        <dbReference type="SAM" id="MobiDB-lite"/>
    </source>
</evidence>
<comment type="caution">
    <text evidence="2">The sequence shown here is derived from an EMBL/GenBank/DDBJ whole genome shotgun (WGS) entry which is preliminary data.</text>
</comment>
<gene>
    <name evidence="2" type="ORF">BcabD6B2_44880</name>
</gene>
<dbReference type="Proteomes" id="UP001497744">
    <property type="component" value="Unassembled WGS sequence"/>
</dbReference>
<feature type="region of interest" description="Disordered" evidence="1">
    <location>
        <begin position="56"/>
        <end position="117"/>
    </location>
</feature>